<keyword evidence="2" id="KW-1185">Reference proteome</keyword>
<proteinExistence type="predicted"/>
<accession>A0A418M3M2</accession>
<dbReference type="Proteomes" id="UP000283523">
    <property type="component" value="Unassembled WGS sequence"/>
</dbReference>
<dbReference type="AlphaFoldDB" id="A0A418M3M2"/>
<protein>
    <submittedName>
        <fullName evidence="1">Uncharacterized protein</fullName>
    </submittedName>
</protein>
<evidence type="ECO:0000313" key="2">
    <source>
        <dbReference type="Proteomes" id="UP000283523"/>
    </source>
</evidence>
<dbReference type="EMBL" id="QXED01000006">
    <property type="protein sequence ID" value="RIV20372.1"/>
    <property type="molecule type" value="Genomic_DNA"/>
</dbReference>
<name>A0A418M3M2_9BACT</name>
<reference evidence="1 2" key="1">
    <citation type="submission" date="2018-08" db="EMBL/GenBank/DDBJ databases">
        <title>Fibrisoma montanum sp. nov., isolated from Danxia mountain soil.</title>
        <authorList>
            <person name="Huang Y."/>
        </authorList>
    </citation>
    <scope>NUCLEOTIDE SEQUENCE [LARGE SCALE GENOMIC DNA]</scope>
    <source>
        <strain evidence="1 2">HYT19</strain>
    </source>
</reference>
<gene>
    <name evidence="1" type="ORF">DYU11_20185</name>
</gene>
<dbReference type="RefSeq" id="WP_119669539.1">
    <property type="nucleotide sequence ID" value="NZ_QXED01000006.1"/>
</dbReference>
<evidence type="ECO:0000313" key="1">
    <source>
        <dbReference type="EMBL" id="RIV20372.1"/>
    </source>
</evidence>
<comment type="caution">
    <text evidence="1">The sequence shown here is derived from an EMBL/GenBank/DDBJ whole genome shotgun (WGS) entry which is preliminary data.</text>
</comment>
<sequence>MNPIVTHLLVFLSALLLAVMNYVKGNQKAKRGEDARWQWFFMGLEAGLCVMYYCKLSDLLTTP</sequence>
<organism evidence="1 2">
    <name type="scientific">Fibrisoma montanum</name>
    <dbReference type="NCBI Taxonomy" id="2305895"/>
    <lineage>
        <taxon>Bacteria</taxon>
        <taxon>Pseudomonadati</taxon>
        <taxon>Bacteroidota</taxon>
        <taxon>Cytophagia</taxon>
        <taxon>Cytophagales</taxon>
        <taxon>Spirosomataceae</taxon>
        <taxon>Fibrisoma</taxon>
    </lineage>
</organism>